<dbReference type="InterPro" id="IPR006621">
    <property type="entry name" value="Nose-resist-to-fluoxetine_N"/>
</dbReference>
<name>A0ABP0FAW5_CLALP</name>
<dbReference type="InterPro" id="IPR002656">
    <property type="entry name" value="Acyl_transf_3_dom"/>
</dbReference>
<organism evidence="4 5">
    <name type="scientific">Clavelina lepadiformis</name>
    <name type="common">Light-bulb sea squirt</name>
    <name type="synonym">Ascidia lepadiformis</name>
    <dbReference type="NCBI Taxonomy" id="159417"/>
    <lineage>
        <taxon>Eukaryota</taxon>
        <taxon>Metazoa</taxon>
        <taxon>Chordata</taxon>
        <taxon>Tunicata</taxon>
        <taxon>Ascidiacea</taxon>
        <taxon>Aplousobranchia</taxon>
        <taxon>Clavelinidae</taxon>
        <taxon>Clavelina</taxon>
    </lineage>
</organism>
<feature type="transmembrane region" description="Helical" evidence="1">
    <location>
        <begin position="547"/>
        <end position="567"/>
    </location>
</feature>
<dbReference type="InterPro" id="IPR052728">
    <property type="entry name" value="O2_lipid_transport_reg"/>
</dbReference>
<feature type="domain" description="Nose resistant-to-fluoxetine protein N-terminal" evidence="3">
    <location>
        <begin position="93"/>
        <end position="208"/>
    </location>
</feature>
<dbReference type="PANTHER" id="PTHR11161">
    <property type="entry name" value="O-ACYLTRANSFERASE"/>
    <property type="match status" value="1"/>
</dbReference>
<keyword evidence="5" id="KW-1185">Reference proteome</keyword>
<gene>
    <name evidence="4" type="ORF">CVLEPA_LOCUS6270</name>
</gene>
<feature type="signal peptide" evidence="2">
    <location>
        <begin position="1"/>
        <end position="21"/>
    </location>
</feature>
<feature type="transmembrane region" description="Helical" evidence="1">
    <location>
        <begin position="354"/>
        <end position="375"/>
    </location>
</feature>
<evidence type="ECO:0000313" key="5">
    <source>
        <dbReference type="Proteomes" id="UP001642483"/>
    </source>
</evidence>
<accession>A0ABP0FAW5</accession>
<proteinExistence type="predicted"/>
<dbReference type="Pfam" id="PF01757">
    <property type="entry name" value="Acyl_transf_3"/>
    <property type="match status" value="1"/>
</dbReference>
<keyword evidence="2" id="KW-0732">Signal</keyword>
<protein>
    <recommendedName>
        <fullName evidence="3">Nose resistant-to-fluoxetine protein N-terminal domain-containing protein</fullName>
    </recommendedName>
</protein>
<feature type="transmembrane region" description="Helical" evidence="1">
    <location>
        <begin position="489"/>
        <end position="506"/>
    </location>
</feature>
<evidence type="ECO:0000259" key="3">
    <source>
        <dbReference type="SMART" id="SM00703"/>
    </source>
</evidence>
<feature type="chain" id="PRO_5045037219" description="Nose resistant-to-fluoxetine protein N-terminal domain-containing protein" evidence="2">
    <location>
        <begin position="22"/>
        <end position="592"/>
    </location>
</feature>
<dbReference type="Pfam" id="PF20146">
    <property type="entry name" value="NRF"/>
    <property type="match status" value="1"/>
</dbReference>
<feature type="transmembrane region" description="Helical" evidence="1">
    <location>
        <begin position="229"/>
        <end position="250"/>
    </location>
</feature>
<feature type="transmembrane region" description="Helical" evidence="1">
    <location>
        <begin position="396"/>
        <end position="417"/>
    </location>
</feature>
<evidence type="ECO:0000256" key="2">
    <source>
        <dbReference type="SAM" id="SignalP"/>
    </source>
</evidence>
<keyword evidence="1" id="KW-0472">Membrane</keyword>
<evidence type="ECO:0000256" key="1">
    <source>
        <dbReference type="SAM" id="Phobius"/>
    </source>
</evidence>
<dbReference type="SMART" id="SM00703">
    <property type="entry name" value="NRF"/>
    <property type="match status" value="1"/>
</dbReference>
<feature type="transmembrane region" description="Helical" evidence="1">
    <location>
        <begin position="313"/>
        <end position="334"/>
    </location>
</feature>
<dbReference type="EMBL" id="CAWYQH010000035">
    <property type="protein sequence ID" value="CAK8676842.1"/>
    <property type="molecule type" value="Genomic_DNA"/>
</dbReference>
<keyword evidence="1" id="KW-0812">Transmembrane</keyword>
<evidence type="ECO:0000313" key="4">
    <source>
        <dbReference type="EMBL" id="CAK8676842.1"/>
    </source>
</evidence>
<dbReference type="Proteomes" id="UP001642483">
    <property type="component" value="Unassembled WGS sequence"/>
</dbReference>
<keyword evidence="1" id="KW-1133">Transmembrane helix</keyword>
<feature type="transmembrane region" description="Helical" evidence="1">
    <location>
        <begin position="460"/>
        <end position="482"/>
    </location>
</feature>
<reference evidence="4 5" key="1">
    <citation type="submission" date="2024-02" db="EMBL/GenBank/DDBJ databases">
        <authorList>
            <person name="Daric V."/>
            <person name="Darras S."/>
        </authorList>
    </citation>
    <scope>NUCLEOTIDE SEQUENCE [LARGE SCALE GENOMIC DNA]</scope>
</reference>
<sequence>MKMRLGCIIGLLFFFCYETSSYQPVDYSYNGKAMYNGETFRYNHIENYDRLTNFLQRLNRRNEDFPDILEALSKSIESSNNDEFERTDDVSNLKTCRLQWSKFLRDLQHQPYAWQMADSWGRKESGILDGNVRLYGNYYECIQAKGSTFDGKWCQAFLGYRYEPDVIGIPIDASVGVCFPSGCSESSITRILREILIDRRRNETYIPPLLKVNCPVSTEKQAWTSADTVGVVISAILLALNFIGTCVDLVKRYMKPNVGNVPESVNNDNQNSCTSKHPRLLERIALCFSIISNGEKILSMKPPRGALKNLDGIRFLSTTWIILGHVFMFAMYQIDNPVSTGRYLKSKADFMPIFNFTFSVDTFFLLGGLLVCYLGMKQLVKSKGRMNIPLMYLHRYIRLTPVYAYLILFSVGLYKWMASGPQWYGNAMSYYNNCKTYWWTNLIYINELYPASNPCFGWCWYLAVDMQFYLLSPFILLLLFWWRRVGITLMFLLTLASMSVCSALSSEGAIQPTVIYHAQQFSIYYRFYFSTKSEVTYEYKFKYDIYYMPWVRLHVYMIGMITGYILFVTKGKLKMPKVSLKPNVTQVTTVFG</sequence>
<dbReference type="PANTHER" id="PTHR11161:SF0">
    <property type="entry name" value="O-ACYLTRANSFERASE LIKE PROTEIN"/>
    <property type="match status" value="1"/>
</dbReference>
<comment type="caution">
    <text evidence="4">The sequence shown here is derived from an EMBL/GenBank/DDBJ whole genome shotgun (WGS) entry which is preliminary data.</text>
</comment>